<dbReference type="PATRIC" id="fig|1123500.6.peg.447"/>
<dbReference type="PANTHER" id="PTHR30349">
    <property type="entry name" value="PHAGE INTEGRASE-RELATED"/>
    <property type="match status" value="1"/>
</dbReference>
<evidence type="ECO:0000256" key="7">
    <source>
        <dbReference type="ARBA" id="ARBA00023125"/>
    </source>
</evidence>
<keyword evidence="7 10" id="KW-0238">DNA-binding</keyword>
<dbReference type="Gene3D" id="1.10.150.130">
    <property type="match status" value="1"/>
</dbReference>
<dbReference type="InParanoid" id="A0A0R2G2C6"/>
<dbReference type="AlphaFoldDB" id="A0A0R2G2C6"/>
<comment type="subunit">
    <text evidence="10">Forms a cyclic heterotetrameric complex composed of two molecules of XerC and two molecules of XerD.</text>
</comment>
<dbReference type="InterPro" id="IPR010998">
    <property type="entry name" value="Integrase_recombinase_N"/>
</dbReference>
<keyword evidence="8 10" id="KW-0233">DNA recombination</keyword>
<feature type="active site" evidence="10">
    <location>
        <position position="176"/>
    </location>
</feature>
<feature type="active site" description="O-(3'-phospho-DNA)-tyrosine intermediate" evidence="10">
    <location>
        <position position="284"/>
    </location>
</feature>
<dbReference type="Pfam" id="PF02899">
    <property type="entry name" value="Phage_int_SAM_1"/>
    <property type="match status" value="1"/>
</dbReference>
<dbReference type="OrthoDB" id="9801717at2"/>
<dbReference type="SUPFAM" id="SSF56349">
    <property type="entry name" value="DNA breaking-rejoining enzymes"/>
    <property type="match status" value="1"/>
</dbReference>
<dbReference type="CDD" id="cd00798">
    <property type="entry name" value="INT_XerDC_C"/>
    <property type="match status" value="1"/>
</dbReference>
<protein>
    <recommendedName>
        <fullName evidence="10 11">Tyrosine recombinase XerC</fullName>
    </recommendedName>
</protein>
<evidence type="ECO:0000256" key="9">
    <source>
        <dbReference type="ARBA" id="ARBA00023306"/>
    </source>
</evidence>
<keyword evidence="5 10" id="KW-0159">Chromosome partition</keyword>
<proteinExistence type="inferred from homology"/>
<comment type="caution">
    <text evidence="14">The sequence shown here is derived from an EMBL/GenBank/DDBJ whole genome shotgun (WGS) entry which is preliminary data.</text>
</comment>
<comment type="function">
    <text evidence="10">Site-specific tyrosine recombinase, which acts by catalyzing the cutting and rejoining of the recombining DNA molecules. The XerC-XerD complex is essential to convert dimers of the bacterial chromosome into monomers to permit their segregation at cell division. It also contributes to the segregational stability of plasmids.</text>
</comment>
<evidence type="ECO:0000259" key="12">
    <source>
        <dbReference type="PROSITE" id="PS51898"/>
    </source>
</evidence>
<feature type="active site" evidence="10">
    <location>
        <position position="252"/>
    </location>
</feature>
<keyword evidence="6 10" id="KW-0229">DNA integration</keyword>
<keyword evidence="4 10" id="KW-0132">Cell division</keyword>
<keyword evidence="3 10" id="KW-0963">Cytoplasm</keyword>
<feature type="active site" evidence="10">
    <location>
        <position position="152"/>
    </location>
</feature>
<evidence type="ECO:0000256" key="1">
    <source>
        <dbReference type="ARBA" id="ARBA00004496"/>
    </source>
</evidence>
<dbReference type="InterPro" id="IPR013762">
    <property type="entry name" value="Integrase-like_cat_sf"/>
</dbReference>
<feature type="active site" evidence="10">
    <location>
        <position position="249"/>
    </location>
</feature>
<dbReference type="GO" id="GO:0007059">
    <property type="term" value="P:chromosome segregation"/>
    <property type="evidence" value="ECO:0007669"/>
    <property type="project" value="UniProtKB-UniRule"/>
</dbReference>
<evidence type="ECO:0000256" key="2">
    <source>
        <dbReference type="ARBA" id="ARBA00006657"/>
    </source>
</evidence>
<evidence type="ECO:0000256" key="11">
    <source>
        <dbReference type="NCBIfam" id="TIGR02224"/>
    </source>
</evidence>
<dbReference type="Gene3D" id="1.10.443.10">
    <property type="entry name" value="Intergrase catalytic core"/>
    <property type="match status" value="1"/>
</dbReference>
<feature type="active site" evidence="10">
    <location>
        <position position="275"/>
    </location>
</feature>
<name>A0A0R2G2C6_9LACO</name>
<dbReference type="GO" id="GO:0005737">
    <property type="term" value="C:cytoplasm"/>
    <property type="evidence" value="ECO:0007669"/>
    <property type="project" value="UniProtKB-SubCell"/>
</dbReference>
<dbReference type="RefSeq" id="WP_022790861.1">
    <property type="nucleotide sequence ID" value="NZ_ATUU01000001.1"/>
</dbReference>
<comment type="subcellular location">
    <subcellularLocation>
        <location evidence="1 10">Cytoplasm</location>
    </subcellularLocation>
</comment>
<dbReference type="PROSITE" id="PS51900">
    <property type="entry name" value="CB"/>
    <property type="match status" value="1"/>
</dbReference>
<dbReference type="InterPro" id="IPR004107">
    <property type="entry name" value="Integrase_SAM-like_N"/>
</dbReference>
<evidence type="ECO:0000313" key="15">
    <source>
        <dbReference type="Proteomes" id="UP000051296"/>
    </source>
</evidence>
<dbReference type="EMBL" id="JQAX01000001">
    <property type="protein sequence ID" value="KRN33638.1"/>
    <property type="molecule type" value="Genomic_DNA"/>
</dbReference>
<accession>A0A0R2G2C6</accession>
<organism evidence="14 15">
    <name type="scientific">Weissella halotolerans DSM 20190</name>
    <dbReference type="NCBI Taxonomy" id="1123500"/>
    <lineage>
        <taxon>Bacteria</taxon>
        <taxon>Bacillati</taxon>
        <taxon>Bacillota</taxon>
        <taxon>Bacilli</taxon>
        <taxon>Lactobacillales</taxon>
        <taxon>Lactobacillaceae</taxon>
        <taxon>Weissella</taxon>
    </lineage>
</organism>
<dbReference type="InterPro" id="IPR011010">
    <property type="entry name" value="DNA_brk_join_enz"/>
</dbReference>
<comment type="similarity">
    <text evidence="2 10">Belongs to the 'phage' integrase family. XerC subfamily.</text>
</comment>
<keyword evidence="15" id="KW-1185">Reference proteome</keyword>
<dbReference type="GO" id="GO:0009037">
    <property type="term" value="F:tyrosine-based site-specific recombinase activity"/>
    <property type="evidence" value="ECO:0007669"/>
    <property type="project" value="UniProtKB-UniRule"/>
</dbReference>
<dbReference type="NCBIfam" id="NF001399">
    <property type="entry name" value="PRK00283.1"/>
    <property type="match status" value="1"/>
</dbReference>
<dbReference type="Proteomes" id="UP000051296">
    <property type="component" value="Unassembled WGS sequence"/>
</dbReference>
<dbReference type="InterPro" id="IPR002104">
    <property type="entry name" value="Integrase_catalytic"/>
</dbReference>
<dbReference type="PROSITE" id="PS51898">
    <property type="entry name" value="TYR_RECOMBINASE"/>
    <property type="match status" value="1"/>
</dbReference>
<feature type="domain" description="Tyr recombinase" evidence="12">
    <location>
        <begin position="111"/>
        <end position="297"/>
    </location>
</feature>
<sequence>MTSQQLVQLFMDYLRVERQYAEDTQTAYLADIKDFMAFLISTDEAKQVKLTSVDDLTVRVYLSALYDRGISQKTIARKVSALRSFYQFMEANQLVTHNPFNGIHLKKAGRHLPRFFYHEELQALFKAAYEDQSVLGLRNQVLLEFLYGTGARVSEMAELILAEVDQAARIVHITGKGDKTRIVPFGQFAAAALQQYLELSRPQLAKKQAQPGLTLLLNQRGQAMTASGIEYVLKKLGEKAGLTQHISAHMFRHTFASDMLNNGADLRTVQQLLGHSSLSTTQIYTHVTTDKLQQSYRQFFPRASER</sequence>
<dbReference type="eggNOG" id="COG4974">
    <property type="taxonomic scope" value="Bacteria"/>
</dbReference>
<dbReference type="GO" id="GO:0006313">
    <property type="term" value="P:DNA transposition"/>
    <property type="evidence" value="ECO:0007669"/>
    <property type="project" value="UniProtKB-UniRule"/>
</dbReference>
<dbReference type="HAMAP" id="MF_01808">
    <property type="entry name" value="Recomb_XerC_XerD"/>
    <property type="match status" value="1"/>
</dbReference>
<gene>
    <name evidence="10" type="primary">xerC</name>
    <name evidence="14" type="ORF">IV68_GL000446</name>
</gene>
<dbReference type="GO" id="GO:0051301">
    <property type="term" value="P:cell division"/>
    <property type="evidence" value="ECO:0007669"/>
    <property type="project" value="UniProtKB-UniRule"/>
</dbReference>
<keyword evidence="9 10" id="KW-0131">Cell cycle</keyword>
<evidence type="ECO:0000256" key="8">
    <source>
        <dbReference type="ARBA" id="ARBA00023172"/>
    </source>
</evidence>
<dbReference type="InterPro" id="IPR044068">
    <property type="entry name" value="CB"/>
</dbReference>
<reference evidence="14 15" key="1">
    <citation type="journal article" date="2015" name="Genome Announc.">
        <title>Expanding the biotechnology potential of lactobacilli through comparative genomics of 213 strains and associated genera.</title>
        <authorList>
            <person name="Sun Z."/>
            <person name="Harris H.M."/>
            <person name="McCann A."/>
            <person name="Guo C."/>
            <person name="Argimon S."/>
            <person name="Zhang W."/>
            <person name="Yang X."/>
            <person name="Jeffery I.B."/>
            <person name="Cooney J.C."/>
            <person name="Kagawa T.F."/>
            <person name="Liu W."/>
            <person name="Song Y."/>
            <person name="Salvetti E."/>
            <person name="Wrobel A."/>
            <person name="Rasinkangas P."/>
            <person name="Parkhill J."/>
            <person name="Rea M.C."/>
            <person name="O'Sullivan O."/>
            <person name="Ritari J."/>
            <person name="Douillard F.P."/>
            <person name="Paul Ross R."/>
            <person name="Yang R."/>
            <person name="Briner A.E."/>
            <person name="Felis G.E."/>
            <person name="de Vos W.M."/>
            <person name="Barrangou R."/>
            <person name="Klaenhammer T.R."/>
            <person name="Caufield P.W."/>
            <person name="Cui Y."/>
            <person name="Zhang H."/>
            <person name="O'Toole P.W."/>
        </authorList>
    </citation>
    <scope>NUCLEOTIDE SEQUENCE [LARGE SCALE GENOMIC DNA]</scope>
    <source>
        <strain evidence="14 15">DSM 20190</strain>
    </source>
</reference>
<dbReference type="InterPro" id="IPR011931">
    <property type="entry name" value="Recomb_XerC"/>
</dbReference>
<evidence type="ECO:0000256" key="6">
    <source>
        <dbReference type="ARBA" id="ARBA00022908"/>
    </source>
</evidence>
<dbReference type="GO" id="GO:0003677">
    <property type="term" value="F:DNA binding"/>
    <property type="evidence" value="ECO:0007669"/>
    <property type="project" value="UniProtKB-UniRule"/>
</dbReference>
<evidence type="ECO:0000256" key="10">
    <source>
        <dbReference type="HAMAP-Rule" id="MF_01808"/>
    </source>
</evidence>
<dbReference type="Pfam" id="PF00589">
    <property type="entry name" value="Phage_integrase"/>
    <property type="match status" value="1"/>
</dbReference>
<dbReference type="FunCoup" id="A0A0R2G2C6">
    <property type="interactions" value="32"/>
</dbReference>
<evidence type="ECO:0000256" key="4">
    <source>
        <dbReference type="ARBA" id="ARBA00022618"/>
    </source>
</evidence>
<feature type="domain" description="Core-binding (CB)" evidence="13">
    <location>
        <begin position="1"/>
        <end position="90"/>
    </location>
</feature>
<dbReference type="PANTHER" id="PTHR30349:SF77">
    <property type="entry name" value="TYROSINE RECOMBINASE XERC"/>
    <property type="match status" value="1"/>
</dbReference>
<dbReference type="InterPro" id="IPR023009">
    <property type="entry name" value="Tyrosine_recombinase_XerC/XerD"/>
</dbReference>
<evidence type="ECO:0000259" key="13">
    <source>
        <dbReference type="PROSITE" id="PS51900"/>
    </source>
</evidence>
<evidence type="ECO:0000256" key="3">
    <source>
        <dbReference type="ARBA" id="ARBA00022490"/>
    </source>
</evidence>
<dbReference type="STRING" id="1123500.GCA_000420365_00058"/>
<evidence type="ECO:0000313" key="14">
    <source>
        <dbReference type="EMBL" id="KRN33638.1"/>
    </source>
</evidence>
<evidence type="ECO:0000256" key="5">
    <source>
        <dbReference type="ARBA" id="ARBA00022829"/>
    </source>
</evidence>
<dbReference type="InterPro" id="IPR050090">
    <property type="entry name" value="Tyrosine_recombinase_XerCD"/>
</dbReference>
<dbReference type="NCBIfam" id="TIGR02224">
    <property type="entry name" value="recomb_XerC"/>
    <property type="match status" value="1"/>
</dbReference>